<feature type="transmembrane region" description="Helical" evidence="7">
    <location>
        <begin position="200"/>
        <end position="219"/>
    </location>
</feature>
<evidence type="ECO:0000256" key="4">
    <source>
        <dbReference type="ARBA" id="ARBA00022692"/>
    </source>
</evidence>
<evidence type="ECO:0000256" key="1">
    <source>
        <dbReference type="ARBA" id="ARBA00004651"/>
    </source>
</evidence>
<dbReference type="InterPro" id="IPR000515">
    <property type="entry name" value="MetI-like"/>
</dbReference>
<keyword evidence="4 7" id="KW-0812">Transmembrane</keyword>
<keyword evidence="6 7" id="KW-0472">Membrane</keyword>
<evidence type="ECO:0000313" key="10">
    <source>
        <dbReference type="Proteomes" id="UP001524501"/>
    </source>
</evidence>
<evidence type="ECO:0000256" key="5">
    <source>
        <dbReference type="ARBA" id="ARBA00022989"/>
    </source>
</evidence>
<dbReference type="PANTHER" id="PTHR43163:SF3">
    <property type="entry name" value="PEPTIDE ABC TRANSPORTER PERMEASE PROTEIN"/>
    <property type="match status" value="1"/>
</dbReference>
<accession>A0ABT1QH27</accession>
<dbReference type="SUPFAM" id="SSF161098">
    <property type="entry name" value="MetI-like"/>
    <property type="match status" value="1"/>
</dbReference>
<proteinExistence type="inferred from homology"/>
<keyword evidence="10" id="KW-1185">Reference proteome</keyword>
<feature type="transmembrane region" description="Helical" evidence="7">
    <location>
        <begin position="29"/>
        <end position="51"/>
    </location>
</feature>
<sequence length="334" mass="34342">MSESTTTAESAATVVAVDARRFTTLGTRVSVVLAQRVSILVLVLILVFVAIDLLPGSAARAALGRDATEEQISAAEQALGLDRALPVRFVIWFEGLLTGDLGTTVRGTPISEILASKFPSTLLLGSLALALTTIAALLGGALWALRPHSAGARVLSPTTTMVIAVPEFVIATLLVLAFSLGTGWFPAVTITDSAGGPLDAAMLVLPVIALAIPQSGWNIRVTRAALHEAAQAPHVHAAVLDGLPHRHVLVRHILPIALPTIATSLATSVGMLLGGALVVETIFNYPGIGSVLSGSVADRDAALVASVVALTGAAITCVLLVADLLRAWSVRGRA</sequence>
<dbReference type="InterPro" id="IPR035906">
    <property type="entry name" value="MetI-like_sf"/>
</dbReference>
<name>A0ABT1QH27_9NOCA</name>
<feature type="transmembrane region" description="Helical" evidence="7">
    <location>
        <begin position="122"/>
        <end position="145"/>
    </location>
</feature>
<evidence type="ECO:0000259" key="8">
    <source>
        <dbReference type="PROSITE" id="PS50928"/>
    </source>
</evidence>
<evidence type="ECO:0000313" key="9">
    <source>
        <dbReference type="EMBL" id="MCQ4121583.1"/>
    </source>
</evidence>
<keyword evidence="3" id="KW-1003">Cell membrane</keyword>
<feature type="transmembrane region" description="Helical" evidence="7">
    <location>
        <begin position="157"/>
        <end position="180"/>
    </location>
</feature>
<comment type="subcellular location">
    <subcellularLocation>
        <location evidence="1 7">Cell membrane</location>
        <topology evidence="1 7">Multi-pass membrane protein</topology>
    </subcellularLocation>
</comment>
<protein>
    <submittedName>
        <fullName evidence="9">ABC transporter permease</fullName>
    </submittedName>
</protein>
<reference evidence="9 10" key="1">
    <citation type="submission" date="2022-07" db="EMBL/GenBank/DDBJ databases">
        <title>Degradation activity of malathion, p-nitrophenol and potential low-temperature adaptation strategy of Rhodococcus sp. FXJ9.536.</title>
        <authorList>
            <person name="Huang J."/>
            <person name="Huang Y."/>
        </authorList>
    </citation>
    <scope>NUCLEOTIDE SEQUENCE [LARGE SCALE GENOMIC DNA]</scope>
    <source>
        <strain evidence="9 10">FXJ9.536</strain>
    </source>
</reference>
<dbReference type="Pfam" id="PF19300">
    <property type="entry name" value="BPD_transp_1_N"/>
    <property type="match status" value="1"/>
</dbReference>
<dbReference type="Gene3D" id="1.10.3720.10">
    <property type="entry name" value="MetI-like"/>
    <property type="match status" value="1"/>
</dbReference>
<feature type="transmembrane region" description="Helical" evidence="7">
    <location>
        <begin position="303"/>
        <end position="325"/>
    </location>
</feature>
<feature type="domain" description="ABC transmembrane type-1" evidence="8">
    <location>
        <begin position="118"/>
        <end position="326"/>
    </location>
</feature>
<dbReference type="CDD" id="cd06261">
    <property type="entry name" value="TM_PBP2"/>
    <property type="match status" value="1"/>
</dbReference>
<organism evidence="9 10">
    <name type="scientific">Rhodococcus tibetensis</name>
    <dbReference type="NCBI Taxonomy" id="2965064"/>
    <lineage>
        <taxon>Bacteria</taxon>
        <taxon>Bacillati</taxon>
        <taxon>Actinomycetota</taxon>
        <taxon>Actinomycetes</taxon>
        <taxon>Mycobacteriales</taxon>
        <taxon>Nocardiaceae</taxon>
        <taxon>Rhodococcus</taxon>
    </lineage>
</organism>
<comment type="similarity">
    <text evidence="7">Belongs to the binding-protein-dependent transport system permease family.</text>
</comment>
<evidence type="ECO:0000256" key="3">
    <source>
        <dbReference type="ARBA" id="ARBA00022475"/>
    </source>
</evidence>
<dbReference type="InterPro" id="IPR045621">
    <property type="entry name" value="BPD_transp_1_N"/>
</dbReference>
<evidence type="ECO:0000256" key="2">
    <source>
        <dbReference type="ARBA" id="ARBA00022448"/>
    </source>
</evidence>
<keyword evidence="2 7" id="KW-0813">Transport</keyword>
<dbReference type="PANTHER" id="PTHR43163">
    <property type="entry name" value="DIPEPTIDE TRANSPORT SYSTEM PERMEASE PROTEIN DPPB-RELATED"/>
    <property type="match status" value="1"/>
</dbReference>
<dbReference type="Pfam" id="PF00528">
    <property type="entry name" value="BPD_transp_1"/>
    <property type="match status" value="1"/>
</dbReference>
<feature type="transmembrane region" description="Helical" evidence="7">
    <location>
        <begin position="256"/>
        <end position="283"/>
    </location>
</feature>
<gene>
    <name evidence="9" type="ORF">NOF53_20850</name>
</gene>
<dbReference type="RefSeq" id="WP_255972267.1">
    <property type="nucleotide sequence ID" value="NZ_JANFQF010000020.1"/>
</dbReference>
<evidence type="ECO:0000256" key="6">
    <source>
        <dbReference type="ARBA" id="ARBA00023136"/>
    </source>
</evidence>
<dbReference type="EMBL" id="JANFQF010000020">
    <property type="protein sequence ID" value="MCQ4121583.1"/>
    <property type="molecule type" value="Genomic_DNA"/>
</dbReference>
<keyword evidence="5 7" id="KW-1133">Transmembrane helix</keyword>
<dbReference type="PROSITE" id="PS50928">
    <property type="entry name" value="ABC_TM1"/>
    <property type="match status" value="1"/>
</dbReference>
<dbReference type="Proteomes" id="UP001524501">
    <property type="component" value="Unassembled WGS sequence"/>
</dbReference>
<evidence type="ECO:0000256" key="7">
    <source>
        <dbReference type="RuleBase" id="RU363032"/>
    </source>
</evidence>
<comment type="caution">
    <text evidence="9">The sequence shown here is derived from an EMBL/GenBank/DDBJ whole genome shotgun (WGS) entry which is preliminary data.</text>
</comment>